<evidence type="ECO:0000256" key="5">
    <source>
        <dbReference type="ARBA" id="ARBA00022525"/>
    </source>
</evidence>
<dbReference type="GO" id="GO:0005576">
    <property type="term" value="C:extracellular region"/>
    <property type="evidence" value="ECO:0007669"/>
    <property type="project" value="UniProtKB-SubCell"/>
</dbReference>
<evidence type="ECO:0000256" key="8">
    <source>
        <dbReference type="ARBA" id="ARBA00023295"/>
    </source>
</evidence>
<dbReference type="SMR" id="G5A6Y2"/>
<evidence type="ECO:0000313" key="12">
    <source>
        <dbReference type="EMBL" id="EGZ09087.1"/>
    </source>
</evidence>
<dbReference type="AlphaFoldDB" id="G5A6Y2"/>
<dbReference type="KEGG" id="psoj:PHYSODRAFT_347994"/>
<evidence type="ECO:0000256" key="6">
    <source>
        <dbReference type="ARBA" id="ARBA00022729"/>
    </source>
</evidence>
<comment type="subcellular location">
    <subcellularLocation>
        <location evidence="2">Secreted</location>
    </subcellularLocation>
</comment>
<feature type="chain" id="PRO_5003473049" description="mannan endo-1,4-beta-mannosidase" evidence="10">
    <location>
        <begin position="22"/>
        <end position="535"/>
    </location>
</feature>
<keyword evidence="7 12" id="KW-0378">Hydrolase</keyword>
<dbReference type="GeneID" id="20648933"/>
<keyword evidence="6 10" id="KW-0732">Signal</keyword>
<comment type="catalytic activity">
    <reaction evidence="1">
        <text>Random hydrolysis of (1-&gt;4)-beta-D-mannosidic linkages in mannans, galactomannans and glucomannans.</text>
        <dbReference type="EC" id="3.2.1.78"/>
    </reaction>
</comment>
<keyword evidence="8" id="KW-0326">Glycosidase</keyword>
<evidence type="ECO:0000256" key="1">
    <source>
        <dbReference type="ARBA" id="ARBA00001678"/>
    </source>
</evidence>
<protein>
    <recommendedName>
        <fullName evidence="4">mannan endo-1,4-beta-mannosidase</fullName>
        <ecNumber evidence="4">3.2.1.78</ecNumber>
    </recommendedName>
</protein>
<dbReference type="InterPro" id="IPR001547">
    <property type="entry name" value="Glyco_hydro_5"/>
</dbReference>
<dbReference type="InterPro" id="IPR045053">
    <property type="entry name" value="MAN-like"/>
</dbReference>
<dbReference type="SUPFAM" id="SSF51445">
    <property type="entry name" value="(Trans)glycosidases"/>
    <property type="match status" value="1"/>
</dbReference>
<dbReference type="Proteomes" id="UP000002640">
    <property type="component" value="Unassembled WGS sequence"/>
</dbReference>
<reference evidence="12 13" key="1">
    <citation type="journal article" date="2006" name="Science">
        <title>Phytophthora genome sequences uncover evolutionary origins and mechanisms of pathogenesis.</title>
        <authorList>
            <person name="Tyler B.M."/>
            <person name="Tripathy S."/>
            <person name="Zhang X."/>
            <person name="Dehal P."/>
            <person name="Jiang R.H."/>
            <person name="Aerts A."/>
            <person name="Arredondo F.D."/>
            <person name="Baxter L."/>
            <person name="Bensasson D."/>
            <person name="Beynon J.L."/>
            <person name="Chapman J."/>
            <person name="Damasceno C.M."/>
            <person name="Dorrance A.E."/>
            <person name="Dou D."/>
            <person name="Dickerman A.W."/>
            <person name="Dubchak I.L."/>
            <person name="Garbelotto M."/>
            <person name="Gijzen M."/>
            <person name="Gordon S.G."/>
            <person name="Govers F."/>
            <person name="Grunwald N.J."/>
            <person name="Huang W."/>
            <person name="Ivors K.L."/>
            <person name="Jones R.W."/>
            <person name="Kamoun S."/>
            <person name="Krampis K."/>
            <person name="Lamour K.H."/>
            <person name="Lee M.K."/>
            <person name="McDonald W.H."/>
            <person name="Medina M."/>
            <person name="Meijer H.J."/>
            <person name="Nordberg E.K."/>
            <person name="Maclean D.J."/>
            <person name="Ospina-Giraldo M.D."/>
            <person name="Morris P.F."/>
            <person name="Phuntumart V."/>
            <person name="Putnam N.H."/>
            <person name="Rash S."/>
            <person name="Rose J.K."/>
            <person name="Sakihama Y."/>
            <person name="Salamov A.A."/>
            <person name="Savidor A."/>
            <person name="Scheuring C.F."/>
            <person name="Smith B.M."/>
            <person name="Sobral B.W."/>
            <person name="Terry A."/>
            <person name="Torto-Alalibo T.A."/>
            <person name="Win J."/>
            <person name="Xu Z."/>
            <person name="Zhang H."/>
            <person name="Grigoriev I.V."/>
            <person name="Rokhsar D.S."/>
            <person name="Boore J.L."/>
        </authorList>
    </citation>
    <scope>NUCLEOTIDE SEQUENCE [LARGE SCALE GENOMIC DNA]</scope>
    <source>
        <strain evidence="12 13">P6497</strain>
    </source>
</reference>
<organism evidence="12 13">
    <name type="scientific">Phytophthora sojae (strain P6497)</name>
    <name type="common">Soybean stem and root rot agent</name>
    <name type="synonym">Phytophthora megasperma f. sp. glycines</name>
    <dbReference type="NCBI Taxonomy" id="1094619"/>
    <lineage>
        <taxon>Eukaryota</taxon>
        <taxon>Sar</taxon>
        <taxon>Stramenopiles</taxon>
        <taxon>Oomycota</taxon>
        <taxon>Peronosporomycetes</taxon>
        <taxon>Peronosporales</taxon>
        <taxon>Peronosporaceae</taxon>
        <taxon>Phytophthora</taxon>
    </lineage>
</organism>
<evidence type="ECO:0000256" key="9">
    <source>
        <dbReference type="SAM" id="MobiDB-lite"/>
    </source>
</evidence>
<dbReference type="Gene3D" id="3.20.20.80">
    <property type="entry name" value="Glycosidases"/>
    <property type="match status" value="1"/>
</dbReference>
<feature type="compositionally biased region" description="Low complexity" evidence="9">
    <location>
        <begin position="508"/>
        <end position="527"/>
    </location>
</feature>
<dbReference type="PANTHER" id="PTHR31451:SF39">
    <property type="entry name" value="MANNAN ENDO-1,4-BETA-MANNOSIDASE 1"/>
    <property type="match status" value="1"/>
</dbReference>
<feature type="compositionally biased region" description="Low complexity" evidence="9">
    <location>
        <begin position="375"/>
        <end position="499"/>
    </location>
</feature>
<evidence type="ECO:0000313" key="13">
    <source>
        <dbReference type="Proteomes" id="UP000002640"/>
    </source>
</evidence>
<dbReference type="GO" id="GO:0016985">
    <property type="term" value="F:mannan endo-1,4-beta-mannosidase activity"/>
    <property type="evidence" value="ECO:0007669"/>
    <property type="project" value="UniProtKB-EC"/>
</dbReference>
<accession>G5A6Y2</accession>
<evidence type="ECO:0000256" key="4">
    <source>
        <dbReference type="ARBA" id="ARBA00012706"/>
    </source>
</evidence>
<keyword evidence="5" id="KW-0964">Secreted</keyword>
<feature type="signal peptide" evidence="10">
    <location>
        <begin position="1"/>
        <end position="21"/>
    </location>
</feature>
<comment type="similarity">
    <text evidence="3">Belongs to the glycosyl hydrolase 5 (cellulase A) family.</text>
</comment>
<dbReference type="InterPro" id="IPR017853">
    <property type="entry name" value="GH"/>
</dbReference>
<proteinExistence type="inferred from homology"/>
<dbReference type="STRING" id="1094619.G5A6Y2"/>
<dbReference type="EMBL" id="JH159160">
    <property type="protein sequence ID" value="EGZ09087.1"/>
    <property type="molecule type" value="Genomic_DNA"/>
</dbReference>
<dbReference type="EC" id="3.2.1.78" evidence="4"/>
<evidence type="ECO:0000256" key="10">
    <source>
        <dbReference type="SAM" id="SignalP"/>
    </source>
</evidence>
<evidence type="ECO:0000256" key="2">
    <source>
        <dbReference type="ARBA" id="ARBA00004613"/>
    </source>
</evidence>
<dbReference type="FunFam" id="3.20.20.80:FF:000076">
    <property type="entry name" value="Mannan endo-1,4-beta-mannosidase A"/>
    <property type="match status" value="1"/>
</dbReference>
<sequence length="535" mass="56051">MKVFSTAAALLASLAAHTATAGYVTTSGTNFELDGKPFYIFGTNAYWASEITWSKTDLATIFNTMADSDLTVCRTWGFADLKEAGNAPYNIVYQLWQDGKPTVNTGDNGLGYFDLVVAAAKAAGVKLVVPFVNNWSDYGGMDVYVQQLGGTYHDEFYTDEKIKAAYKNFVKTFVTRYADEETIMAWELCNECRCAGSGTLKESGNCTHATITDWMTEMSAYIKSLDKNHLVASGSEGFMNTDSSVYLYSGPSGVDFDANLAIDSIDYGAYHAYPDSWGVDTAKAESWGVQWIDDHVASGKKAGKPVVLEEYGIKALDSASYLSWSDQVYKSKSHMQYWQFGIKSLSTTDDGYTIYDKDELFSTAIATAAAKFASLNGGSSSNSSASTTTTTTTTAPTTSSSVAGEAETSESADTTSSATDASTTQDSTTGSAVESTTGSGTTTQDSSIESATGSAAGSDTAASGTDASSDLTPSTASSTDASSGSPTTTSTAYSTGASAEDSTAGSDSPTQSTTDAPAATTAAPSSDKCAVRRRA</sequence>
<dbReference type="Pfam" id="PF26410">
    <property type="entry name" value="GH5_mannosidase"/>
    <property type="match status" value="1"/>
</dbReference>
<feature type="region of interest" description="Disordered" evidence="9">
    <location>
        <begin position="375"/>
        <end position="535"/>
    </location>
</feature>
<evidence type="ECO:0000259" key="11">
    <source>
        <dbReference type="Pfam" id="PF26410"/>
    </source>
</evidence>
<dbReference type="GO" id="GO:0046355">
    <property type="term" value="P:mannan catabolic process"/>
    <property type="evidence" value="ECO:0007669"/>
    <property type="project" value="UniProtKB-ARBA"/>
</dbReference>
<evidence type="ECO:0000256" key="7">
    <source>
        <dbReference type="ARBA" id="ARBA00022801"/>
    </source>
</evidence>
<keyword evidence="13" id="KW-1185">Reference proteome</keyword>
<gene>
    <name evidence="12" type="ORF">PHYSODRAFT_347994</name>
</gene>
<dbReference type="PANTHER" id="PTHR31451">
    <property type="match status" value="1"/>
</dbReference>
<name>G5A6Y2_PHYSP</name>
<feature type="domain" description="Glycoside hydrolase family 5" evidence="11">
    <location>
        <begin position="23"/>
        <end position="329"/>
    </location>
</feature>
<dbReference type="OMA" id="MNLGIDT"/>
<dbReference type="RefSeq" id="XP_009535720.1">
    <property type="nucleotide sequence ID" value="XM_009537425.1"/>
</dbReference>
<dbReference type="InParanoid" id="G5A6Y2"/>
<evidence type="ECO:0000256" key="3">
    <source>
        <dbReference type="ARBA" id="ARBA00005641"/>
    </source>
</evidence>